<feature type="region of interest" description="Disordered" evidence="1">
    <location>
        <begin position="15"/>
        <end position="35"/>
    </location>
</feature>
<keyword evidence="3" id="KW-1185">Reference proteome</keyword>
<dbReference type="Proteomes" id="UP000479710">
    <property type="component" value="Unassembled WGS sequence"/>
</dbReference>
<gene>
    <name evidence="2" type="ORF">E2562_038072</name>
</gene>
<accession>A0A6G1EU68</accession>
<sequence>MPVAEGYRLDASAFATGSTTGTHGRPVRKEEERGTRLERRQRTAVSWKQTGLKTRPLPPILLVLNQWLTGGLVIKRIKLETCHDIKADSAMGVDLTWIVVAPCTNTDSISTALEVSKEANSTNLVNINELCMVTPAKRLTKGNVVSDDSDDMATEDLVELAEVNTKLTLGLPENNASTL</sequence>
<proteinExistence type="predicted"/>
<name>A0A6G1EU68_9ORYZ</name>
<organism evidence="2 3">
    <name type="scientific">Oryza meyeriana var. granulata</name>
    <dbReference type="NCBI Taxonomy" id="110450"/>
    <lineage>
        <taxon>Eukaryota</taxon>
        <taxon>Viridiplantae</taxon>
        <taxon>Streptophyta</taxon>
        <taxon>Embryophyta</taxon>
        <taxon>Tracheophyta</taxon>
        <taxon>Spermatophyta</taxon>
        <taxon>Magnoliopsida</taxon>
        <taxon>Liliopsida</taxon>
        <taxon>Poales</taxon>
        <taxon>Poaceae</taxon>
        <taxon>BOP clade</taxon>
        <taxon>Oryzoideae</taxon>
        <taxon>Oryzeae</taxon>
        <taxon>Oryzinae</taxon>
        <taxon>Oryza</taxon>
        <taxon>Oryza meyeriana</taxon>
    </lineage>
</organism>
<comment type="caution">
    <text evidence="2">The sequence shown here is derived from an EMBL/GenBank/DDBJ whole genome shotgun (WGS) entry which is preliminary data.</text>
</comment>
<evidence type="ECO:0000313" key="3">
    <source>
        <dbReference type="Proteomes" id="UP000479710"/>
    </source>
</evidence>
<dbReference type="EMBL" id="SPHZ02000003">
    <property type="protein sequence ID" value="KAF0928167.1"/>
    <property type="molecule type" value="Genomic_DNA"/>
</dbReference>
<reference evidence="2 3" key="1">
    <citation type="submission" date="2019-11" db="EMBL/GenBank/DDBJ databases">
        <title>Whole genome sequence of Oryza granulata.</title>
        <authorList>
            <person name="Li W."/>
        </authorList>
    </citation>
    <scope>NUCLEOTIDE SEQUENCE [LARGE SCALE GENOMIC DNA]</scope>
    <source>
        <strain evidence="3">cv. Menghai</strain>
        <tissue evidence="2">Leaf</tissue>
    </source>
</reference>
<evidence type="ECO:0000256" key="1">
    <source>
        <dbReference type="SAM" id="MobiDB-lite"/>
    </source>
</evidence>
<evidence type="ECO:0000313" key="2">
    <source>
        <dbReference type="EMBL" id="KAF0928167.1"/>
    </source>
</evidence>
<dbReference type="AlphaFoldDB" id="A0A6G1EU68"/>
<protein>
    <submittedName>
        <fullName evidence="2">Uncharacterized protein</fullName>
    </submittedName>
</protein>